<evidence type="ECO:0000256" key="10">
    <source>
        <dbReference type="ARBA" id="ARBA00022884"/>
    </source>
</evidence>
<sequence>MTEPADETAERLATARTRAASMFRALPEEVHELGRLFEAAGHELALVGGPVRDAVLGRSSADLDFTTSARPEQTEEILRSWTRDGAIWDMGRDFGTLGGVRDGVKVEITTYRTESYDPASRKPQVEYGDTLAGDLSRRDFTVNAMAVRLPSLELVDPFDGLADLARTLLRTPVAPAQSFSDDPLRMMRAVRFVSQLGFRIEDATADAVEELAERITIVSAERVREELVKLMLGADPRGGLEMMTELGLAAHVLPELPALQLEIDEHHHHKDVYQHTLTVLDQAIDLESPAGSGGPCERPDLVLRLAALMHDVGKPATRRFEEGGVVTFRFHETVGAKMTAKRMKALTFDKDTTKKVARLVELHLRFHGYVDSPWTDSAVRRYVTDAGDLLQHLHRLTRADVTTRNRRKARTLARAYDELEARIDHLAEQEEIGRIRPDLDGNRIMQILDLPPGREVGEAYKHLLELRMEHGPLGEERAEQELLAWWAARTER</sequence>
<dbReference type="GO" id="GO:0005524">
    <property type="term" value="F:ATP binding"/>
    <property type="evidence" value="ECO:0007669"/>
    <property type="project" value="UniProtKB-KW"/>
</dbReference>
<organism evidence="12 13">
    <name type="scientific">Candidatus Brachybacterium intestinipullorum</name>
    <dbReference type="NCBI Taxonomy" id="2838512"/>
    <lineage>
        <taxon>Bacteria</taxon>
        <taxon>Bacillati</taxon>
        <taxon>Actinomycetota</taxon>
        <taxon>Actinomycetes</taxon>
        <taxon>Micrococcales</taxon>
        <taxon>Dermabacteraceae</taxon>
        <taxon>Brachybacterium</taxon>
    </lineage>
</organism>
<keyword evidence="4 12" id="KW-0548">Nucleotidyltransferase</keyword>
<keyword evidence="9" id="KW-0460">Magnesium</keyword>
<evidence type="ECO:0000256" key="2">
    <source>
        <dbReference type="ARBA" id="ARBA00022679"/>
    </source>
</evidence>
<keyword evidence="6" id="KW-0547">Nucleotide-binding</keyword>
<comment type="cofactor">
    <cofactor evidence="1">
        <name>Mg(2+)</name>
        <dbReference type="ChEBI" id="CHEBI:18420"/>
    </cofactor>
</comment>
<name>A0A9D2Q145_9MICO</name>
<dbReference type="GO" id="GO:0042245">
    <property type="term" value="P:RNA repair"/>
    <property type="evidence" value="ECO:0007669"/>
    <property type="project" value="UniProtKB-KW"/>
</dbReference>
<protein>
    <submittedName>
        <fullName evidence="12">CCA tRNA nucleotidyltransferase</fullName>
        <ecNumber evidence="12">2.7.7.72</ecNumber>
    </submittedName>
</protein>
<evidence type="ECO:0000313" key="12">
    <source>
        <dbReference type="EMBL" id="HJC70927.1"/>
    </source>
</evidence>
<evidence type="ECO:0000256" key="8">
    <source>
        <dbReference type="ARBA" id="ARBA00022840"/>
    </source>
</evidence>
<dbReference type="Pfam" id="PF12627">
    <property type="entry name" value="PolyA_pol_RNAbd"/>
    <property type="match status" value="1"/>
</dbReference>
<keyword evidence="10" id="KW-0694">RNA-binding</keyword>
<keyword evidence="7" id="KW-0692">RNA repair</keyword>
<keyword evidence="8" id="KW-0067">ATP-binding</keyword>
<dbReference type="EMBL" id="DWWC01000317">
    <property type="protein sequence ID" value="HJC70927.1"/>
    <property type="molecule type" value="Genomic_DNA"/>
</dbReference>
<dbReference type="SUPFAM" id="SSF81301">
    <property type="entry name" value="Nucleotidyltransferase"/>
    <property type="match status" value="1"/>
</dbReference>
<dbReference type="NCBIfam" id="TIGR02692">
    <property type="entry name" value="tRNA_CCA_actino"/>
    <property type="match status" value="1"/>
</dbReference>
<dbReference type="CDD" id="cd00077">
    <property type="entry name" value="HDc"/>
    <property type="match status" value="1"/>
</dbReference>
<evidence type="ECO:0000256" key="5">
    <source>
        <dbReference type="ARBA" id="ARBA00022723"/>
    </source>
</evidence>
<evidence type="ECO:0000259" key="11">
    <source>
        <dbReference type="SMART" id="SM00471"/>
    </source>
</evidence>
<dbReference type="GO" id="GO:0008033">
    <property type="term" value="P:tRNA processing"/>
    <property type="evidence" value="ECO:0007669"/>
    <property type="project" value="UniProtKB-KW"/>
</dbReference>
<dbReference type="Pfam" id="PF01743">
    <property type="entry name" value="PolyA_pol"/>
    <property type="match status" value="1"/>
</dbReference>
<dbReference type="FunFam" id="1.10.3090.10:FF:000002">
    <property type="entry name" value="CCA tRNA nucleotidyltransferase"/>
    <property type="match status" value="1"/>
</dbReference>
<dbReference type="GO" id="GO:0046872">
    <property type="term" value="F:metal ion binding"/>
    <property type="evidence" value="ECO:0007669"/>
    <property type="project" value="UniProtKB-KW"/>
</dbReference>
<evidence type="ECO:0000256" key="1">
    <source>
        <dbReference type="ARBA" id="ARBA00001946"/>
    </source>
</evidence>
<keyword evidence="5" id="KW-0479">Metal-binding</keyword>
<feature type="domain" description="HD/PDEase" evidence="11">
    <location>
        <begin position="268"/>
        <end position="442"/>
    </location>
</feature>
<dbReference type="GO" id="GO:0003723">
    <property type="term" value="F:RNA binding"/>
    <property type="evidence" value="ECO:0007669"/>
    <property type="project" value="UniProtKB-KW"/>
</dbReference>
<dbReference type="InterPro" id="IPR003607">
    <property type="entry name" value="HD/PDEase_dom"/>
</dbReference>
<evidence type="ECO:0000256" key="7">
    <source>
        <dbReference type="ARBA" id="ARBA00022800"/>
    </source>
</evidence>
<dbReference type="InterPro" id="IPR050124">
    <property type="entry name" value="tRNA_CCA-adding_enzyme"/>
</dbReference>
<evidence type="ECO:0000313" key="13">
    <source>
        <dbReference type="Proteomes" id="UP000823854"/>
    </source>
</evidence>
<dbReference type="NCBIfam" id="TIGR00277">
    <property type="entry name" value="HDIG"/>
    <property type="match status" value="1"/>
</dbReference>
<dbReference type="InterPro" id="IPR032828">
    <property type="entry name" value="PolyA_RNA-bd"/>
</dbReference>
<dbReference type="Proteomes" id="UP000823854">
    <property type="component" value="Unassembled WGS sequence"/>
</dbReference>
<dbReference type="PANTHER" id="PTHR47545">
    <property type="entry name" value="MULTIFUNCTIONAL CCA PROTEIN"/>
    <property type="match status" value="1"/>
</dbReference>
<dbReference type="GO" id="GO:0004810">
    <property type="term" value="F:CCA tRNA nucleotidyltransferase activity"/>
    <property type="evidence" value="ECO:0007669"/>
    <property type="project" value="UniProtKB-EC"/>
</dbReference>
<dbReference type="Gene3D" id="1.10.3090.10">
    <property type="entry name" value="cca-adding enzyme, domain 2"/>
    <property type="match status" value="1"/>
</dbReference>
<dbReference type="AlphaFoldDB" id="A0A9D2Q145"/>
<dbReference type="InterPro" id="IPR014065">
    <property type="entry name" value="tRNA_adenylyltransferase"/>
</dbReference>
<keyword evidence="3" id="KW-0819">tRNA processing</keyword>
<dbReference type="InterPro" id="IPR002646">
    <property type="entry name" value="PolA_pol_head_dom"/>
</dbReference>
<evidence type="ECO:0000256" key="4">
    <source>
        <dbReference type="ARBA" id="ARBA00022695"/>
    </source>
</evidence>
<evidence type="ECO:0000256" key="9">
    <source>
        <dbReference type="ARBA" id="ARBA00022842"/>
    </source>
</evidence>
<dbReference type="InterPro" id="IPR006675">
    <property type="entry name" value="HDIG_dom"/>
</dbReference>
<evidence type="ECO:0000256" key="6">
    <source>
        <dbReference type="ARBA" id="ARBA00022741"/>
    </source>
</evidence>
<dbReference type="SUPFAM" id="SSF81891">
    <property type="entry name" value="Poly A polymerase C-terminal region-like"/>
    <property type="match status" value="1"/>
</dbReference>
<gene>
    <name evidence="12" type="ORF">H9932_14795</name>
</gene>
<dbReference type="Gene3D" id="3.30.460.10">
    <property type="entry name" value="Beta Polymerase, domain 2"/>
    <property type="match status" value="1"/>
</dbReference>
<dbReference type="CDD" id="cd05398">
    <property type="entry name" value="NT_ClassII-CCAase"/>
    <property type="match status" value="1"/>
</dbReference>
<dbReference type="InterPro" id="IPR006674">
    <property type="entry name" value="HD_domain"/>
</dbReference>
<evidence type="ECO:0000256" key="3">
    <source>
        <dbReference type="ARBA" id="ARBA00022694"/>
    </source>
</evidence>
<proteinExistence type="predicted"/>
<keyword evidence="2 12" id="KW-0808">Transferase</keyword>
<dbReference type="PANTHER" id="PTHR47545:SF1">
    <property type="entry name" value="MULTIFUNCTIONAL CCA PROTEIN"/>
    <property type="match status" value="1"/>
</dbReference>
<dbReference type="InterPro" id="IPR043519">
    <property type="entry name" value="NT_sf"/>
</dbReference>
<reference evidence="12" key="1">
    <citation type="journal article" date="2021" name="PeerJ">
        <title>Extensive microbial diversity within the chicken gut microbiome revealed by metagenomics and culture.</title>
        <authorList>
            <person name="Gilroy R."/>
            <person name="Ravi A."/>
            <person name="Getino M."/>
            <person name="Pursley I."/>
            <person name="Horton D.L."/>
            <person name="Alikhan N.F."/>
            <person name="Baker D."/>
            <person name="Gharbi K."/>
            <person name="Hall N."/>
            <person name="Watson M."/>
            <person name="Adriaenssens E.M."/>
            <person name="Foster-Nyarko E."/>
            <person name="Jarju S."/>
            <person name="Secka A."/>
            <person name="Antonio M."/>
            <person name="Oren A."/>
            <person name="Chaudhuri R.R."/>
            <person name="La Ragione R."/>
            <person name="Hildebrand F."/>
            <person name="Pallen M.J."/>
        </authorList>
    </citation>
    <scope>NUCLEOTIDE SEQUENCE</scope>
    <source>
        <strain evidence="12">CHK130-7132</strain>
    </source>
</reference>
<comment type="caution">
    <text evidence="12">The sequence shown here is derived from an EMBL/GenBank/DDBJ whole genome shotgun (WGS) entry which is preliminary data.</text>
</comment>
<dbReference type="EC" id="2.7.7.72" evidence="12"/>
<dbReference type="SMART" id="SM00471">
    <property type="entry name" value="HDc"/>
    <property type="match status" value="1"/>
</dbReference>
<reference evidence="12" key="2">
    <citation type="submission" date="2021-04" db="EMBL/GenBank/DDBJ databases">
        <authorList>
            <person name="Gilroy R."/>
        </authorList>
    </citation>
    <scope>NUCLEOTIDE SEQUENCE</scope>
    <source>
        <strain evidence="12">CHK130-7132</strain>
    </source>
</reference>
<dbReference type="Pfam" id="PF01966">
    <property type="entry name" value="HD"/>
    <property type="match status" value="1"/>
</dbReference>
<accession>A0A9D2Q145</accession>